<feature type="signal peptide" evidence="2">
    <location>
        <begin position="1"/>
        <end position="23"/>
    </location>
</feature>
<evidence type="ECO:0000256" key="1">
    <source>
        <dbReference type="SAM" id="MobiDB-lite"/>
    </source>
</evidence>
<dbReference type="Gramene" id="TRITD2Bv1G070960.7">
    <property type="protein sequence ID" value="TRITD2Bv1G070960.7"/>
    <property type="gene ID" value="TRITD2Bv1G070960"/>
</dbReference>
<dbReference type="PANTHER" id="PTHR33088">
    <property type="entry name" value="MUCIN-2"/>
    <property type="match status" value="1"/>
</dbReference>
<feature type="region of interest" description="Disordered" evidence="1">
    <location>
        <begin position="92"/>
        <end position="119"/>
    </location>
</feature>
<dbReference type="InterPro" id="IPR044659">
    <property type="entry name" value="PELPK1_2"/>
</dbReference>
<dbReference type="AlphaFoldDB" id="A0A9R1PIG7"/>
<evidence type="ECO:0000313" key="4">
    <source>
        <dbReference type="Proteomes" id="UP000324705"/>
    </source>
</evidence>
<accession>A0A9R1PIG7</accession>
<sequence>MATKNSAVFLLGLLLSCVAMSSAARILEETVPSKEEHQPEVPPLPKAPFPEVHLPPKPELPKVELPTFPEVDLPPKLEIPTFPEVHLPAKPELPKVELPPKPEMPTIPEFHFLEPESQL</sequence>
<keyword evidence="2" id="KW-0732">Signal</keyword>
<dbReference type="PROSITE" id="PS51257">
    <property type="entry name" value="PROKAR_LIPOPROTEIN"/>
    <property type="match status" value="1"/>
</dbReference>
<dbReference type="Proteomes" id="UP000324705">
    <property type="component" value="Chromosome 2B"/>
</dbReference>
<name>A0A9R1PIG7_TRITD</name>
<feature type="region of interest" description="Disordered" evidence="1">
    <location>
        <begin position="30"/>
        <end position="66"/>
    </location>
</feature>
<feature type="compositionally biased region" description="Basic and acidic residues" evidence="1">
    <location>
        <begin position="30"/>
        <end position="39"/>
    </location>
</feature>
<evidence type="ECO:0000313" key="3">
    <source>
        <dbReference type="EMBL" id="VAH44083.1"/>
    </source>
</evidence>
<evidence type="ECO:0000256" key="2">
    <source>
        <dbReference type="SAM" id="SignalP"/>
    </source>
</evidence>
<reference evidence="3 4" key="1">
    <citation type="submission" date="2017-09" db="EMBL/GenBank/DDBJ databases">
        <authorList>
            <consortium name="International Durum Wheat Genome Sequencing Consortium (IDWGSC)"/>
            <person name="Milanesi L."/>
        </authorList>
    </citation>
    <scope>NUCLEOTIDE SEQUENCE [LARGE SCALE GENOMIC DNA]</scope>
    <source>
        <strain evidence="4">cv. Svevo</strain>
    </source>
</reference>
<feature type="chain" id="PRO_5040462020" evidence="2">
    <location>
        <begin position="24"/>
        <end position="119"/>
    </location>
</feature>
<proteinExistence type="predicted"/>
<organism evidence="3 4">
    <name type="scientific">Triticum turgidum subsp. durum</name>
    <name type="common">Durum wheat</name>
    <name type="synonym">Triticum durum</name>
    <dbReference type="NCBI Taxonomy" id="4567"/>
    <lineage>
        <taxon>Eukaryota</taxon>
        <taxon>Viridiplantae</taxon>
        <taxon>Streptophyta</taxon>
        <taxon>Embryophyta</taxon>
        <taxon>Tracheophyta</taxon>
        <taxon>Spermatophyta</taxon>
        <taxon>Magnoliopsida</taxon>
        <taxon>Liliopsida</taxon>
        <taxon>Poales</taxon>
        <taxon>Poaceae</taxon>
        <taxon>BOP clade</taxon>
        <taxon>Pooideae</taxon>
        <taxon>Triticodae</taxon>
        <taxon>Triticeae</taxon>
        <taxon>Triticinae</taxon>
        <taxon>Triticum</taxon>
    </lineage>
</organism>
<dbReference type="EMBL" id="LT934114">
    <property type="protein sequence ID" value="VAH44083.1"/>
    <property type="molecule type" value="Genomic_DNA"/>
</dbReference>
<feature type="compositionally biased region" description="Pro residues" evidence="1">
    <location>
        <begin position="40"/>
        <end position="53"/>
    </location>
</feature>
<dbReference type="PANTHER" id="PTHR33088:SF47">
    <property type="entry name" value="OS07G0600200 PROTEIN"/>
    <property type="match status" value="1"/>
</dbReference>
<protein>
    <submittedName>
        <fullName evidence="3">Uncharacterized protein</fullName>
    </submittedName>
</protein>
<gene>
    <name evidence="3" type="ORF">TRITD_2Bv1G070960</name>
</gene>
<keyword evidence="4" id="KW-1185">Reference proteome</keyword>